<evidence type="ECO:0000259" key="2">
    <source>
        <dbReference type="Pfam" id="PF00168"/>
    </source>
</evidence>
<organism evidence="4">
    <name type="scientific">Clastoptera arizonana</name>
    <name type="common">Arizona spittle bug</name>
    <dbReference type="NCBI Taxonomy" id="38151"/>
    <lineage>
        <taxon>Eukaryota</taxon>
        <taxon>Metazoa</taxon>
        <taxon>Ecdysozoa</taxon>
        <taxon>Arthropoda</taxon>
        <taxon>Hexapoda</taxon>
        <taxon>Insecta</taxon>
        <taxon>Pterygota</taxon>
        <taxon>Neoptera</taxon>
        <taxon>Paraneoptera</taxon>
        <taxon>Hemiptera</taxon>
        <taxon>Auchenorrhyncha</taxon>
        <taxon>Cercopoidea</taxon>
        <taxon>Clastopteridae</taxon>
        <taxon>Clastoptera</taxon>
    </lineage>
</organism>
<dbReference type="Pfam" id="PF00168">
    <property type="entry name" value="C2"/>
    <property type="match status" value="2"/>
</dbReference>
<reference evidence="4" key="1">
    <citation type="submission" date="2015-12" db="EMBL/GenBank/DDBJ databases">
        <title>De novo transcriptome assembly of four potential Pierce s Disease insect vectors from Arizona vineyards.</title>
        <authorList>
            <person name="Tassone E.E."/>
        </authorList>
    </citation>
    <scope>NUCLEOTIDE SEQUENCE</scope>
</reference>
<evidence type="ECO:0000313" key="3">
    <source>
        <dbReference type="EMBL" id="JAS25207.1"/>
    </source>
</evidence>
<dbReference type="AlphaFoldDB" id="A0A1B6DK56"/>
<feature type="domain" description="C2" evidence="2">
    <location>
        <begin position="313"/>
        <end position="392"/>
    </location>
</feature>
<proteinExistence type="predicted"/>
<accession>A0A1B6DK56</accession>
<dbReference type="EMBL" id="GEDC01012091">
    <property type="protein sequence ID" value="JAS25207.1"/>
    <property type="molecule type" value="Transcribed_RNA"/>
</dbReference>
<dbReference type="GO" id="GO:0001786">
    <property type="term" value="F:phosphatidylserine binding"/>
    <property type="evidence" value="ECO:0007669"/>
    <property type="project" value="TreeGrafter"/>
</dbReference>
<evidence type="ECO:0000313" key="4">
    <source>
        <dbReference type="EMBL" id="JAS26074.1"/>
    </source>
</evidence>
<dbReference type="GO" id="GO:0005544">
    <property type="term" value="F:calcium-dependent phospholipid binding"/>
    <property type="evidence" value="ECO:0007669"/>
    <property type="project" value="TreeGrafter"/>
</dbReference>
<dbReference type="PANTHER" id="PTHR10024:SF234">
    <property type="entry name" value="SYNAPTOTAGMIN-15-RELATED"/>
    <property type="match status" value="1"/>
</dbReference>
<dbReference type="GO" id="GO:0030276">
    <property type="term" value="F:clathrin binding"/>
    <property type="evidence" value="ECO:0007669"/>
    <property type="project" value="TreeGrafter"/>
</dbReference>
<dbReference type="GO" id="GO:0005886">
    <property type="term" value="C:plasma membrane"/>
    <property type="evidence" value="ECO:0007669"/>
    <property type="project" value="TreeGrafter"/>
</dbReference>
<name>A0A1B6DK56_9HEMI</name>
<dbReference type="Gene3D" id="2.60.40.150">
    <property type="entry name" value="C2 domain"/>
    <property type="match status" value="2"/>
</dbReference>
<dbReference type="GO" id="GO:0000149">
    <property type="term" value="F:SNARE binding"/>
    <property type="evidence" value="ECO:0007669"/>
    <property type="project" value="TreeGrafter"/>
</dbReference>
<sequence length="512" mass="57780">MGCMKSCWLCIKQLFCWNYKSEGLLSSQQYDLGGMGHLYTVRRISSFGRDILNKDDDTDEIVFNTKCSTIVTDNTSVPFTSRPIPVQTVVEEQWQNYEDTLPKIDNRKLASPSTKQKGRWMKALGKVKKQDPSKSKFATSSELKPTDNGKQVGERIQELSPFKTEVSGLSCQVKTSPIALSTPDLIKQGSKKINKIYLDSPSVKLGSTSDASTLSISSNSWMKSQSMQDVHLEPELPSSKSKLNARDYGLNISLYPSKSQAQCNEDLKQSDDVLGTDYTYQEISLGVVLFSMEFDNLTKKLEVCIRKMLLCGKGAENSSYNPIIKMTILPEEKYYKNSIVLPKNLELNLDFKAKFPILDLKGKILRISAYDEEWQGLYDAIGHALIKLEETIIMNKLYELNIFKKSLPEVVAGCLQVSIEYQEDKNVMSVIVIHGNNLSHKQNKGKGKTRIYIKIVCYSGGKVVKEKKSSEVNSGLDTVFNYSVNIKIHPKGINNCYIVIKVKEHYFLQHKT</sequence>
<dbReference type="EMBL" id="GEDC01011224">
    <property type="protein sequence ID" value="JAS26074.1"/>
    <property type="molecule type" value="Transcribed_RNA"/>
</dbReference>
<evidence type="ECO:0000256" key="1">
    <source>
        <dbReference type="SAM" id="MobiDB-lite"/>
    </source>
</evidence>
<dbReference type="InterPro" id="IPR035892">
    <property type="entry name" value="C2_domain_sf"/>
</dbReference>
<gene>
    <name evidence="4" type="ORF">g.20756</name>
    <name evidence="3" type="ORF">g.20763</name>
</gene>
<dbReference type="GO" id="GO:0070382">
    <property type="term" value="C:exocytic vesicle"/>
    <property type="evidence" value="ECO:0007669"/>
    <property type="project" value="TreeGrafter"/>
</dbReference>
<dbReference type="GO" id="GO:0005509">
    <property type="term" value="F:calcium ion binding"/>
    <property type="evidence" value="ECO:0007669"/>
    <property type="project" value="TreeGrafter"/>
</dbReference>
<dbReference type="PANTHER" id="PTHR10024">
    <property type="entry name" value="SYNAPTOTAGMIN"/>
    <property type="match status" value="1"/>
</dbReference>
<feature type="non-terminal residue" evidence="4">
    <location>
        <position position="512"/>
    </location>
</feature>
<dbReference type="SUPFAM" id="SSF49562">
    <property type="entry name" value="C2 domain (Calcium/lipid-binding domain, CaLB)"/>
    <property type="match status" value="2"/>
</dbReference>
<dbReference type="InterPro" id="IPR000008">
    <property type="entry name" value="C2_dom"/>
</dbReference>
<feature type="domain" description="C2" evidence="2">
    <location>
        <begin position="428"/>
        <end position="506"/>
    </location>
</feature>
<feature type="region of interest" description="Disordered" evidence="1">
    <location>
        <begin position="129"/>
        <end position="151"/>
    </location>
</feature>
<protein>
    <recommendedName>
        <fullName evidence="2">C2 domain-containing protein</fullName>
    </recommendedName>
</protein>
<dbReference type="GO" id="GO:0017156">
    <property type="term" value="P:calcium-ion regulated exocytosis"/>
    <property type="evidence" value="ECO:0007669"/>
    <property type="project" value="TreeGrafter"/>
</dbReference>